<dbReference type="InterPro" id="IPR001303">
    <property type="entry name" value="Aldolase_II/adducin_N"/>
</dbReference>
<evidence type="ECO:0000313" key="5">
    <source>
        <dbReference type="Proteomes" id="UP000319502"/>
    </source>
</evidence>
<reference evidence="4 5" key="1">
    <citation type="submission" date="2019-07" db="EMBL/GenBank/DDBJ databases">
        <title>The pathways for chlorine oxyanion respiration interact through the shared metabolite chlorate.</title>
        <authorList>
            <person name="Barnum T.P."/>
            <person name="Cheng Y."/>
            <person name="Hill K.A."/>
            <person name="Lucas L.N."/>
            <person name="Carlson H.K."/>
            <person name="Coates J.D."/>
        </authorList>
    </citation>
    <scope>NUCLEOTIDE SEQUENCE [LARGE SCALE GENOMIC DNA]</scope>
    <source>
        <strain evidence="4 5">SFB-3</strain>
    </source>
</reference>
<dbReference type="InterPro" id="IPR050197">
    <property type="entry name" value="Aldolase_class_II_sugar_metab"/>
</dbReference>
<evidence type="ECO:0000259" key="3">
    <source>
        <dbReference type="SMART" id="SM01007"/>
    </source>
</evidence>
<dbReference type="InterPro" id="IPR036409">
    <property type="entry name" value="Aldolase_II/adducin_N_sf"/>
</dbReference>
<dbReference type="PANTHER" id="PTHR22789:SF0">
    <property type="entry name" value="3-OXO-TETRONATE 4-PHOSPHATE DECARBOXYLASE-RELATED"/>
    <property type="match status" value="1"/>
</dbReference>
<dbReference type="Pfam" id="PF00596">
    <property type="entry name" value="Aldolase_II"/>
    <property type="match status" value="1"/>
</dbReference>
<dbReference type="EMBL" id="VMNK01000018">
    <property type="protein sequence ID" value="TVO51934.1"/>
    <property type="molecule type" value="Genomic_DNA"/>
</dbReference>
<dbReference type="GO" id="GO:0046872">
    <property type="term" value="F:metal ion binding"/>
    <property type="evidence" value="ECO:0007669"/>
    <property type="project" value="UniProtKB-KW"/>
</dbReference>
<comment type="caution">
    <text evidence="4">The sequence shown here is derived from an EMBL/GenBank/DDBJ whole genome shotgun (WGS) entry which is preliminary data.</text>
</comment>
<organism evidence="4 5">
    <name type="scientific">Denitromonas halophila</name>
    <dbReference type="NCBI Taxonomy" id="1629404"/>
    <lineage>
        <taxon>Bacteria</taxon>
        <taxon>Pseudomonadati</taxon>
        <taxon>Pseudomonadota</taxon>
        <taxon>Betaproteobacteria</taxon>
        <taxon>Rhodocyclales</taxon>
        <taxon>Zoogloeaceae</taxon>
        <taxon>Denitromonas</taxon>
    </lineage>
</organism>
<evidence type="ECO:0000256" key="1">
    <source>
        <dbReference type="ARBA" id="ARBA00022723"/>
    </source>
</evidence>
<protein>
    <submittedName>
        <fullName evidence="4">Class II aldolase/adducin family protein</fullName>
    </submittedName>
</protein>
<keyword evidence="5" id="KW-1185">Reference proteome</keyword>
<dbReference type="Proteomes" id="UP000319502">
    <property type="component" value="Unassembled WGS sequence"/>
</dbReference>
<proteinExistence type="predicted"/>
<feature type="domain" description="Class II aldolase/adducin N-terminal" evidence="3">
    <location>
        <begin position="6"/>
        <end position="184"/>
    </location>
</feature>
<dbReference type="Gene3D" id="3.40.225.10">
    <property type="entry name" value="Class II aldolase/adducin N-terminal domain"/>
    <property type="match status" value="1"/>
</dbReference>
<dbReference type="GO" id="GO:0019323">
    <property type="term" value="P:pentose catabolic process"/>
    <property type="evidence" value="ECO:0007669"/>
    <property type="project" value="TreeGrafter"/>
</dbReference>
<accession>A0A557QG99</accession>
<dbReference type="GO" id="GO:0005829">
    <property type="term" value="C:cytosol"/>
    <property type="evidence" value="ECO:0007669"/>
    <property type="project" value="TreeGrafter"/>
</dbReference>
<gene>
    <name evidence="4" type="ORF">FHP91_18740</name>
</gene>
<evidence type="ECO:0000256" key="2">
    <source>
        <dbReference type="ARBA" id="ARBA00023239"/>
    </source>
</evidence>
<name>A0A557QG99_9RHOO</name>
<dbReference type="GO" id="GO:0016832">
    <property type="term" value="F:aldehyde-lyase activity"/>
    <property type="evidence" value="ECO:0007669"/>
    <property type="project" value="TreeGrafter"/>
</dbReference>
<keyword evidence="2" id="KW-0456">Lyase</keyword>
<dbReference type="AlphaFoldDB" id="A0A557QG99"/>
<keyword evidence="1" id="KW-0479">Metal-binding</keyword>
<dbReference type="RefSeq" id="WP_144311024.1">
    <property type="nucleotide sequence ID" value="NZ_VMNK01000018.1"/>
</dbReference>
<dbReference type="SUPFAM" id="SSF53639">
    <property type="entry name" value="AraD/HMP-PK domain-like"/>
    <property type="match status" value="1"/>
</dbReference>
<dbReference type="SMART" id="SM01007">
    <property type="entry name" value="Aldolase_II"/>
    <property type="match status" value="1"/>
</dbReference>
<dbReference type="OrthoDB" id="5500703at2"/>
<evidence type="ECO:0000313" key="4">
    <source>
        <dbReference type="EMBL" id="TVO51934.1"/>
    </source>
</evidence>
<dbReference type="PANTHER" id="PTHR22789">
    <property type="entry name" value="FUCULOSE PHOSPHATE ALDOLASE"/>
    <property type="match status" value="1"/>
</dbReference>
<sequence length="224" mass="24472">MSMLANDLLAVARGMTAARLSVGTAGNVSMRDDTDAANGFWVTPSGMMPERCEAADMTRVRADGSAHGRRAPSSEWRLHRDIYAARPDVGAILHAHAPFATALACHRLDVPAFHYMVARFGGDSVRCGSYATFGTQALSDATVKALENRCAALMANHGMIVLAPDLSTLLDRAIELEMLCEHYWRARCLGEPPCLDDAQMREALVQFRWYGRPRPLDADPDAPQ</sequence>